<dbReference type="InterPro" id="IPR050194">
    <property type="entry name" value="Glycosyltransferase_grp1"/>
</dbReference>
<feature type="domain" description="Glycosyltransferase subfamily 4-like N-terminal" evidence="2">
    <location>
        <begin position="17"/>
        <end position="199"/>
    </location>
</feature>
<name>A0ABX8ERX4_9PSED</name>
<evidence type="ECO:0000313" key="4">
    <source>
        <dbReference type="Proteomes" id="UP000681155"/>
    </source>
</evidence>
<evidence type="ECO:0000256" key="1">
    <source>
        <dbReference type="SAM" id="Phobius"/>
    </source>
</evidence>
<keyword evidence="1" id="KW-0472">Membrane</keyword>
<keyword evidence="4" id="KW-1185">Reference proteome</keyword>
<organism evidence="3 4">
    <name type="scientific">Pseudomonas hormoni</name>
    <dbReference type="NCBI Taxonomy" id="3093767"/>
    <lineage>
        <taxon>Bacteria</taxon>
        <taxon>Pseudomonadati</taxon>
        <taxon>Pseudomonadota</taxon>
        <taxon>Gammaproteobacteria</taxon>
        <taxon>Pseudomonadales</taxon>
        <taxon>Pseudomonadaceae</taxon>
        <taxon>Pseudomonas</taxon>
    </lineage>
</organism>
<sequence>MRILMLSQYFWPESFIINDIVRTLAEQGHDVVVTTGKPNYPDGNVFEGYRAAGTQRERYEGHIEVLRVPLWPRGKGGAKNLILNYLSFVFAGLLYLPWMLRKREFDAILVFAPSPVTQAIPAIPLKWLKKAHLALWVQDLWPESLSATGFVRNRHLLKLVGWMVRAIYRHCDTLLVQSRAFVEPVARYAAREKIQYYPNSMDVRSERSVVEVPLELDALLKQHFCVVFAGNLGTAQALDTLVQAAEQLRDEPDIRIVLVGSGSRLDWLKSQQQALALDNLVLPGRFPMEAMSAIFERSSALLVSLNDEEAFAQTIPSKIQAYLAAGRPIIACMNGEGARVVYEAGAGLTSPAEQVLPLVTNIRRMKALGPAERAVMGEAGRAYFDAHFEMDSQVTRLVELLQR</sequence>
<dbReference type="RefSeq" id="WP_214378826.1">
    <property type="nucleotide sequence ID" value="NZ_CP075566.1"/>
</dbReference>
<dbReference type="PANTHER" id="PTHR45947">
    <property type="entry name" value="SULFOQUINOVOSYL TRANSFERASE SQD2"/>
    <property type="match status" value="1"/>
</dbReference>
<dbReference type="SUPFAM" id="SSF53756">
    <property type="entry name" value="UDP-Glycosyltransferase/glycogen phosphorylase"/>
    <property type="match status" value="1"/>
</dbReference>
<dbReference type="Pfam" id="PF13579">
    <property type="entry name" value="Glyco_trans_4_4"/>
    <property type="match status" value="1"/>
</dbReference>
<accession>A0ABX8ERX4</accession>
<keyword evidence="1" id="KW-1133">Transmembrane helix</keyword>
<dbReference type="CDD" id="cd03794">
    <property type="entry name" value="GT4_WbuB-like"/>
    <property type="match status" value="1"/>
</dbReference>
<dbReference type="Pfam" id="PF13692">
    <property type="entry name" value="Glyco_trans_1_4"/>
    <property type="match status" value="1"/>
</dbReference>
<feature type="transmembrane region" description="Helical" evidence="1">
    <location>
        <begin position="81"/>
        <end position="100"/>
    </location>
</feature>
<keyword evidence="1" id="KW-0812">Transmembrane</keyword>
<gene>
    <name evidence="3" type="ORF">KJF94_22250</name>
</gene>
<reference evidence="3 4" key="1">
    <citation type="submission" date="2021-05" db="EMBL/GenBank/DDBJ databases">
        <title>Complete genome of the cytokinin-producing biocontrol strain Pseudomonas fluorescens G20-18.</title>
        <authorList>
            <person name="Nielsen T.K."/>
            <person name="Mekureyaw M.F."/>
            <person name="Hansen L.H."/>
            <person name="Nicolaisen M.H."/>
            <person name="Roitsch T.G."/>
            <person name="Hennessy R.C."/>
        </authorList>
    </citation>
    <scope>NUCLEOTIDE SEQUENCE [LARGE SCALE GENOMIC DNA]</scope>
    <source>
        <strain evidence="3 4">G20-18</strain>
    </source>
</reference>
<evidence type="ECO:0000313" key="3">
    <source>
        <dbReference type="EMBL" id="QVW22559.1"/>
    </source>
</evidence>
<protein>
    <submittedName>
        <fullName evidence="3">Glycosyltransferase family 4 protein</fullName>
    </submittedName>
</protein>
<dbReference type="Proteomes" id="UP000681155">
    <property type="component" value="Chromosome"/>
</dbReference>
<proteinExistence type="predicted"/>
<dbReference type="EMBL" id="CP075566">
    <property type="protein sequence ID" value="QVW22559.1"/>
    <property type="molecule type" value="Genomic_DNA"/>
</dbReference>
<dbReference type="InterPro" id="IPR028098">
    <property type="entry name" value="Glyco_trans_4-like_N"/>
</dbReference>
<evidence type="ECO:0000259" key="2">
    <source>
        <dbReference type="Pfam" id="PF13579"/>
    </source>
</evidence>
<dbReference type="Gene3D" id="3.40.50.2000">
    <property type="entry name" value="Glycogen Phosphorylase B"/>
    <property type="match status" value="2"/>
</dbReference>
<dbReference type="PANTHER" id="PTHR45947:SF3">
    <property type="entry name" value="SULFOQUINOVOSYL TRANSFERASE SQD2"/>
    <property type="match status" value="1"/>
</dbReference>